<evidence type="ECO:0000313" key="5">
    <source>
        <dbReference type="EMBL" id="CAD8348399.1"/>
    </source>
</evidence>
<organism evidence="5">
    <name type="scientific">Pyrodinium bahamense</name>
    <dbReference type="NCBI Taxonomy" id="73915"/>
    <lineage>
        <taxon>Eukaryota</taxon>
        <taxon>Sar</taxon>
        <taxon>Alveolata</taxon>
        <taxon>Dinophyceae</taxon>
        <taxon>Gonyaulacales</taxon>
        <taxon>Pyrocystaceae</taxon>
        <taxon>Pyrodinium</taxon>
    </lineage>
</organism>
<dbReference type="InterPro" id="IPR045128">
    <property type="entry name" value="PI31-like"/>
</dbReference>
<comment type="similarity">
    <text evidence="1">Belongs to the proteasome inhibitor PI31 family.</text>
</comment>
<feature type="domain" description="PI31 proteasome regulator N-terminal" evidence="4">
    <location>
        <begin position="12"/>
        <end position="106"/>
    </location>
</feature>
<sequence>MFLNALVAAVPVRSELDRAALSVHSTMLEHGFVCVAAGEPPAGAAPAVATGTDGSTSLQILPPGWNAAADSYAFGYVHPLRGATETFTVKALSMGESLVVHAASSAPGAELLTVTLSVNRSATADEAQLKTWQEKTAASIAVRLLGLHNSTVRLGKALEGGAPAAERAAAGTKRPAPEEERGSRLPPRGDPEPEKDPRYQPGGLPVPGGPRRDPFSPGFLDPERRPPLFWTPDGGLLGPRHPAWGHFVPGRGGGMMPRFDPIGPGAGEPDPDHLRVPGLLPGGGEFPGFHGGAAGRGRGRLDPDGMFIL</sequence>
<evidence type="ECO:0000256" key="2">
    <source>
        <dbReference type="ARBA" id="ARBA00022942"/>
    </source>
</evidence>
<feature type="compositionally biased region" description="Low complexity" evidence="3">
    <location>
        <begin position="161"/>
        <end position="174"/>
    </location>
</feature>
<dbReference type="InterPro" id="IPR021625">
    <property type="entry name" value="PI31_Prot_N"/>
</dbReference>
<feature type="region of interest" description="Disordered" evidence="3">
    <location>
        <begin position="161"/>
        <end position="227"/>
    </location>
</feature>
<feature type="region of interest" description="Disordered" evidence="3">
    <location>
        <begin position="287"/>
        <end position="309"/>
    </location>
</feature>
<evidence type="ECO:0000259" key="4">
    <source>
        <dbReference type="Pfam" id="PF11566"/>
    </source>
</evidence>
<keyword evidence="2" id="KW-0647">Proteasome</keyword>
<dbReference type="AlphaFoldDB" id="A0A7R9ZZS8"/>
<feature type="compositionally biased region" description="Gly residues" evidence="3">
    <location>
        <begin position="287"/>
        <end position="296"/>
    </location>
</feature>
<protein>
    <recommendedName>
        <fullName evidence="4">PI31 proteasome regulator N-terminal domain-containing protein</fullName>
    </recommendedName>
</protein>
<dbReference type="GO" id="GO:0004866">
    <property type="term" value="F:endopeptidase inhibitor activity"/>
    <property type="evidence" value="ECO:0007669"/>
    <property type="project" value="InterPro"/>
</dbReference>
<dbReference type="EMBL" id="HBEG01006994">
    <property type="protein sequence ID" value="CAD8348399.1"/>
    <property type="molecule type" value="Transcribed_RNA"/>
</dbReference>
<accession>A0A7R9ZZS8</accession>
<dbReference type="GO" id="GO:0070628">
    <property type="term" value="F:proteasome binding"/>
    <property type="evidence" value="ECO:0007669"/>
    <property type="project" value="InterPro"/>
</dbReference>
<proteinExistence type="inferred from homology"/>
<feature type="compositionally biased region" description="Basic and acidic residues" evidence="3">
    <location>
        <begin position="175"/>
        <end position="198"/>
    </location>
</feature>
<evidence type="ECO:0000256" key="1">
    <source>
        <dbReference type="ARBA" id="ARBA00006405"/>
    </source>
</evidence>
<name>A0A7R9ZZS8_9DINO</name>
<dbReference type="Gene3D" id="3.40.1000.30">
    <property type="match status" value="1"/>
</dbReference>
<dbReference type="PANTHER" id="PTHR13266">
    <property type="entry name" value="PROTEASOME INHIBITOR"/>
    <property type="match status" value="1"/>
</dbReference>
<dbReference type="GO" id="GO:0043161">
    <property type="term" value="P:proteasome-mediated ubiquitin-dependent protein catabolic process"/>
    <property type="evidence" value="ECO:0007669"/>
    <property type="project" value="InterPro"/>
</dbReference>
<dbReference type="GO" id="GO:0000502">
    <property type="term" value="C:proteasome complex"/>
    <property type="evidence" value="ECO:0007669"/>
    <property type="project" value="UniProtKB-KW"/>
</dbReference>
<reference evidence="5" key="1">
    <citation type="submission" date="2021-01" db="EMBL/GenBank/DDBJ databases">
        <authorList>
            <person name="Corre E."/>
            <person name="Pelletier E."/>
            <person name="Niang G."/>
            <person name="Scheremetjew M."/>
            <person name="Finn R."/>
            <person name="Kale V."/>
            <person name="Holt S."/>
            <person name="Cochrane G."/>
            <person name="Meng A."/>
            <person name="Brown T."/>
            <person name="Cohen L."/>
        </authorList>
    </citation>
    <scope>NUCLEOTIDE SEQUENCE</scope>
    <source>
        <strain evidence="5">Pbaha01</strain>
    </source>
</reference>
<evidence type="ECO:0000256" key="3">
    <source>
        <dbReference type="SAM" id="MobiDB-lite"/>
    </source>
</evidence>
<dbReference type="Pfam" id="PF11566">
    <property type="entry name" value="PI31_Prot_N"/>
    <property type="match status" value="1"/>
</dbReference>
<gene>
    <name evidence="5" type="ORF">PBAH0796_LOCUS4138</name>
</gene>
<dbReference type="PANTHER" id="PTHR13266:SF1">
    <property type="entry name" value="PROTEASOME INHIBITOR PI31 SUBUNIT"/>
    <property type="match status" value="1"/>
</dbReference>